<dbReference type="EMBL" id="GGEC01092226">
    <property type="protein sequence ID" value="MBX72710.1"/>
    <property type="molecule type" value="Transcribed_RNA"/>
</dbReference>
<name>A0A2P2R0G4_RHIMU</name>
<evidence type="ECO:0000313" key="1">
    <source>
        <dbReference type="EMBL" id="MBX72710.1"/>
    </source>
</evidence>
<organism evidence="1">
    <name type="scientific">Rhizophora mucronata</name>
    <name type="common">Asiatic mangrove</name>
    <dbReference type="NCBI Taxonomy" id="61149"/>
    <lineage>
        <taxon>Eukaryota</taxon>
        <taxon>Viridiplantae</taxon>
        <taxon>Streptophyta</taxon>
        <taxon>Embryophyta</taxon>
        <taxon>Tracheophyta</taxon>
        <taxon>Spermatophyta</taxon>
        <taxon>Magnoliopsida</taxon>
        <taxon>eudicotyledons</taxon>
        <taxon>Gunneridae</taxon>
        <taxon>Pentapetalae</taxon>
        <taxon>rosids</taxon>
        <taxon>fabids</taxon>
        <taxon>Malpighiales</taxon>
        <taxon>Rhizophoraceae</taxon>
        <taxon>Rhizophora</taxon>
    </lineage>
</organism>
<accession>A0A2P2R0G4</accession>
<reference evidence="1" key="1">
    <citation type="submission" date="2018-02" db="EMBL/GenBank/DDBJ databases">
        <title>Rhizophora mucronata_Transcriptome.</title>
        <authorList>
            <person name="Meera S.P."/>
            <person name="Sreeshan A."/>
            <person name="Augustine A."/>
        </authorList>
    </citation>
    <scope>NUCLEOTIDE SEQUENCE</scope>
    <source>
        <tissue evidence="1">Leaf</tissue>
    </source>
</reference>
<dbReference type="AlphaFoldDB" id="A0A2P2R0G4"/>
<proteinExistence type="predicted"/>
<protein>
    <submittedName>
        <fullName evidence="1">Uncharacterized protein</fullName>
    </submittedName>
</protein>
<sequence length="69" mass="8266">MLTLKLFSQVNLGNCLKFKRQDFKDTTTDTVTAITYSQQYLELHLICNYFQVNYQFNKYQRRQTSGPNF</sequence>